<evidence type="ECO:0000256" key="10">
    <source>
        <dbReference type="ARBA" id="ARBA00023235"/>
    </source>
</evidence>
<evidence type="ECO:0000256" key="9">
    <source>
        <dbReference type="ARBA" id="ARBA00023204"/>
    </source>
</evidence>
<dbReference type="InterPro" id="IPR027417">
    <property type="entry name" value="P-loop_NTPase"/>
</dbReference>
<keyword evidence="8" id="KW-0238">DNA-binding</keyword>
<keyword evidence="3" id="KW-0227">DNA damage</keyword>
<evidence type="ECO:0000256" key="14">
    <source>
        <dbReference type="PROSITE-ProRule" id="PRU00560"/>
    </source>
</evidence>
<dbReference type="PROSITE" id="PS51198">
    <property type="entry name" value="UVRD_HELICASE_ATP_BIND"/>
    <property type="match status" value="1"/>
</dbReference>
<evidence type="ECO:0000256" key="5">
    <source>
        <dbReference type="ARBA" id="ARBA00022806"/>
    </source>
</evidence>
<dbReference type="EC" id="5.6.2.4" evidence="12"/>
<feature type="binding site" evidence="14">
    <location>
        <begin position="12"/>
        <end position="19"/>
    </location>
    <ligand>
        <name>ATP</name>
        <dbReference type="ChEBI" id="CHEBI:30616"/>
    </ligand>
</feature>
<dbReference type="InterPro" id="IPR014016">
    <property type="entry name" value="UvrD-like_ATP-bd"/>
</dbReference>
<evidence type="ECO:0000256" key="2">
    <source>
        <dbReference type="ARBA" id="ARBA00022741"/>
    </source>
</evidence>
<keyword evidence="18" id="KW-1185">Reference proteome</keyword>
<evidence type="ECO:0000313" key="17">
    <source>
        <dbReference type="EMBL" id="GAB1251504.1"/>
    </source>
</evidence>
<comment type="catalytic activity">
    <reaction evidence="13">
        <text>ATP + H2O = ADP + phosphate + H(+)</text>
        <dbReference type="Rhea" id="RHEA:13065"/>
        <dbReference type="ChEBI" id="CHEBI:15377"/>
        <dbReference type="ChEBI" id="CHEBI:15378"/>
        <dbReference type="ChEBI" id="CHEBI:30616"/>
        <dbReference type="ChEBI" id="CHEBI:43474"/>
        <dbReference type="ChEBI" id="CHEBI:456216"/>
        <dbReference type="EC" id="5.6.2.4"/>
    </reaction>
</comment>
<dbReference type="InterPro" id="IPR014017">
    <property type="entry name" value="DNA_helicase_UvrD-like_C"/>
</dbReference>
<dbReference type="Pfam" id="PF13361">
    <property type="entry name" value="UvrD_C"/>
    <property type="match status" value="1"/>
</dbReference>
<evidence type="ECO:0000256" key="1">
    <source>
        <dbReference type="ARBA" id="ARBA00022722"/>
    </source>
</evidence>
<protein>
    <recommendedName>
        <fullName evidence="12">DNA 3'-5' helicase</fullName>
        <ecNumber evidence="12">5.6.2.4</ecNumber>
    </recommendedName>
</protein>
<reference evidence="17 18" key="1">
    <citation type="journal article" date="2025" name="Int. J. Syst. Evol. Microbiol.">
        <title>Desulfovibrio falkowii sp. nov., Porphyromonas miyakawae sp. nov., Mediterraneibacter flintii sp. nov. and Owariibacterium komagatae gen. nov., sp. nov., isolated from human faeces.</title>
        <authorList>
            <person name="Hamaguchi T."/>
            <person name="Ohara M."/>
            <person name="Hisatomi A."/>
            <person name="Sekiguchi K."/>
            <person name="Takeda J.I."/>
            <person name="Ueyama J."/>
            <person name="Ito M."/>
            <person name="Nishiwaki H."/>
            <person name="Ogi T."/>
            <person name="Hirayama M."/>
            <person name="Ohkuma M."/>
            <person name="Sakamoto M."/>
            <person name="Ohno K."/>
        </authorList>
    </citation>
    <scope>NUCLEOTIDE SEQUENCE [LARGE SCALE GENOMIC DNA]</scope>
    <source>
        <strain evidence="17 18">13CB11C</strain>
    </source>
</reference>
<dbReference type="PROSITE" id="PS51217">
    <property type="entry name" value="UVRD_HELICASE_CTER"/>
    <property type="match status" value="1"/>
</dbReference>
<evidence type="ECO:0000313" key="18">
    <source>
        <dbReference type="Proteomes" id="UP001628220"/>
    </source>
</evidence>
<evidence type="ECO:0000259" key="16">
    <source>
        <dbReference type="PROSITE" id="PS51217"/>
    </source>
</evidence>
<keyword evidence="2 14" id="KW-0547">Nucleotide-binding</keyword>
<comment type="caution">
    <text evidence="17">The sequence shown here is derived from an EMBL/GenBank/DDBJ whole genome shotgun (WGS) entry which is preliminary data.</text>
</comment>
<dbReference type="Gene3D" id="3.90.320.10">
    <property type="match status" value="1"/>
</dbReference>
<evidence type="ECO:0000256" key="13">
    <source>
        <dbReference type="ARBA" id="ARBA00048988"/>
    </source>
</evidence>
<dbReference type="Gene3D" id="3.40.50.300">
    <property type="entry name" value="P-loop containing nucleotide triphosphate hydrolases"/>
    <property type="match status" value="4"/>
</dbReference>
<organism evidence="17 18">
    <name type="scientific">Porphyromonas miyakawae</name>
    <dbReference type="NCBI Taxonomy" id="3137470"/>
    <lineage>
        <taxon>Bacteria</taxon>
        <taxon>Pseudomonadati</taxon>
        <taxon>Bacteroidota</taxon>
        <taxon>Bacteroidia</taxon>
        <taxon>Bacteroidales</taxon>
        <taxon>Porphyromonadaceae</taxon>
        <taxon>Porphyromonas</taxon>
    </lineage>
</organism>
<keyword evidence="10" id="KW-0413">Isomerase</keyword>
<evidence type="ECO:0000256" key="12">
    <source>
        <dbReference type="ARBA" id="ARBA00034808"/>
    </source>
</evidence>
<dbReference type="InterPro" id="IPR000212">
    <property type="entry name" value="DNA_helicase_UvrD/REP"/>
</dbReference>
<comment type="catalytic activity">
    <reaction evidence="11">
        <text>Couples ATP hydrolysis with the unwinding of duplex DNA by translocating in the 3'-5' direction.</text>
        <dbReference type="EC" id="5.6.2.4"/>
    </reaction>
</comment>
<dbReference type="SUPFAM" id="SSF52540">
    <property type="entry name" value="P-loop containing nucleoside triphosphate hydrolases"/>
    <property type="match status" value="1"/>
</dbReference>
<proteinExistence type="predicted"/>
<dbReference type="PANTHER" id="PTHR11070">
    <property type="entry name" value="UVRD / RECB / PCRA DNA HELICASE FAMILY MEMBER"/>
    <property type="match status" value="1"/>
</dbReference>
<feature type="domain" description="UvrD-like helicase C-terminal" evidence="16">
    <location>
        <begin position="430"/>
        <end position="677"/>
    </location>
</feature>
<evidence type="ECO:0000259" key="15">
    <source>
        <dbReference type="PROSITE" id="PS51198"/>
    </source>
</evidence>
<dbReference type="InterPro" id="IPR011604">
    <property type="entry name" value="PDDEXK-like_dom_sf"/>
</dbReference>
<keyword evidence="4 14" id="KW-0378">Hydrolase</keyword>
<gene>
    <name evidence="17" type="ORF">Tsumi_06080</name>
</gene>
<dbReference type="PANTHER" id="PTHR11070:SF67">
    <property type="entry name" value="DNA 3'-5' HELICASE"/>
    <property type="match status" value="1"/>
</dbReference>
<keyword evidence="7 14" id="KW-0067">ATP-binding</keyword>
<dbReference type="RefSeq" id="WP_411915310.1">
    <property type="nucleotide sequence ID" value="NZ_BAAFSF010000001.1"/>
</dbReference>
<dbReference type="Proteomes" id="UP001628220">
    <property type="component" value="Unassembled WGS sequence"/>
</dbReference>
<keyword evidence="1" id="KW-0540">Nuclease</keyword>
<keyword evidence="9" id="KW-0234">DNA repair</keyword>
<keyword evidence="6" id="KW-0269">Exonuclease</keyword>
<evidence type="ECO:0000256" key="3">
    <source>
        <dbReference type="ARBA" id="ARBA00022763"/>
    </source>
</evidence>
<evidence type="ECO:0000256" key="7">
    <source>
        <dbReference type="ARBA" id="ARBA00022840"/>
    </source>
</evidence>
<evidence type="ECO:0000256" key="6">
    <source>
        <dbReference type="ARBA" id="ARBA00022839"/>
    </source>
</evidence>
<name>A0ABQ0E1G4_9PORP</name>
<feature type="domain" description="UvrD-like helicase ATP-binding" evidence="15">
    <location>
        <begin position="1"/>
        <end position="386"/>
    </location>
</feature>
<accession>A0ABQ0E1G4</accession>
<evidence type="ECO:0000256" key="8">
    <source>
        <dbReference type="ARBA" id="ARBA00023125"/>
    </source>
</evidence>
<keyword evidence="5 14" id="KW-0347">Helicase</keyword>
<dbReference type="EMBL" id="BAAFSF010000001">
    <property type="protein sequence ID" value="GAB1251504.1"/>
    <property type="molecule type" value="Genomic_DNA"/>
</dbReference>
<evidence type="ECO:0000256" key="4">
    <source>
        <dbReference type="ARBA" id="ARBA00022801"/>
    </source>
</evidence>
<sequence length="1004" mass="114318">MDTSKLLQVYTASAGAGKTYTLSEEYIALALQNPEQSYQHILAVTFTKKATEEMKSRIIEALYDITQQKSPMCSSLCERLQLSPETLVQKAKTALKVLLSDYSAFKIKTIDSFFEEIVRSFATEIGHQSNYRIELDNDYWLHKGTLLLFNSLENEEKKDARSWIDSIVKSGIDEGDKYNVLPQIENIGKQIFAAAELQGTVAYALPTNEEIESLRKEIDSSITALSIEKKSSSAKVTSEEMLRYNSLQCIAKELPLLATLGHIDASMKEEGKEQNTMLLFSSQAFINTLINSGDSDSSFLYERTGVAIHNFMIDEFQDTSRLQYNNLKPLLANSLSAGNKNLIVGDVKQSIYKFRHCDRTILQEAVPDDFKYYYNQTTLEQNWRSAPEIVNFNNILFKQLPGTVSKMLADTIQNSLAKVVSDDCCLLDQYKINQLTQSINETYKHSEQKASFPDNHGGVEYYLLDTGHSPITSEEENGVPPLCEKIIDLIVHKKYKPRDIAVLVNTNKQAGEVAATFLQFVEKNPRCKELFKFTSAEALKLSSSKIVGLIIDLLSALSDNEDRTSYDIAHLRYRNLIDKDINKASFKTYFDSLKEEAAHSTLSHLTNQIIKQIASKIPEREITYVMALQDTIDDFHQDRKGSLAEFVEWWHTRGYKQDLPTRDENAINIMTIHKAKGLGFPIVLLPFLTWDLGFTNLSSRSAYLWVSPSHVLSSGTEYPSLKVPIKRTKELEKTLFLKEYYEEMVKEVIDRLNLFYVAATRAKKGMVLWVKTPTDREQKKLLLHTVLSEVLWGKEGNKLLPTQEIPSQEDRAEETKNTESLSVPSIHHYLDGNLPRLRIHLQAQERFEEEDLIERGSALHEILSNVSVAESLPFAISKAIAEGYLREDQCQSTTLLLEKMLQHPYGKRWFAPENVILNEQTILIPEGTRMVRPDRVVKFADGSVAVIDYKFAHPKESHKQQVAGYSICIKQMGFDKVEGFLWYSHPNGSYIEKVYPYKEATIIK</sequence>
<evidence type="ECO:0000256" key="11">
    <source>
        <dbReference type="ARBA" id="ARBA00034617"/>
    </source>
</evidence>
<dbReference type="Pfam" id="PF00580">
    <property type="entry name" value="UvrD-helicase"/>
    <property type="match status" value="1"/>
</dbReference>